<dbReference type="SUPFAM" id="SSF56059">
    <property type="entry name" value="Glutathione synthetase ATP-binding domain-like"/>
    <property type="match status" value="1"/>
</dbReference>
<protein>
    <submittedName>
        <fullName evidence="4">Phosphoenolpyruvate synthase</fullName>
    </submittedName>
</protein>
<evidence type="ECO:0000313" key="4">
    <source>
        <dbReference type="EMBL" id="GLZ78569.1"/>
    </source>
</evidence>
<evidence type="ECO:0000259" key="2">
    <source>
        <dbReference type="Pfam" id="PF00391"/>
    </source>
</evidence>
<dbReference type="InterPro" id="IPR002192">
    <property type="entry name" value="PPDK_AMP/ATP-bd"/>
</dbReference>
<feature type="domain" description="Pyruvate phosphate dikinase AMP/ATP-binding" evidence="3">
    <location>
        <begin position="18"/>
        <end position="297"/>
    </location>
</feature>
<dbReference type="SUPFAM" id="SSF52009">
    <property type="entry name" value="Phosphohistidine domain"/>
    <property type="match status" value="1"/>
</dbReference>
<comment type="caution">
    <text evidence="4">The sequence shown here is derived from an EMBL/GenBank/DDBJ whole genome shotgun (WGS) entry which is preliminary data.</text>
</comment>
<dbReference type="AlphaFoldDB" id="A0A9W6SKA0"/>
<dbReference type="GO" id="GO:0016301">
    <property type="term" value="F:kinase activity"/>
    <property type="evidence" value="ECO:0007669"/>
    <property type="project" value="InterPro"/>
</dbReference>
<dbReference type="EMBL" id="BSTX01000002">
    <property type="protein sequence ID" value="GLZ78569.1"/>
    <property type="molecule type" value="Genomic_DNA"/>
</dbReference>
<evidence type="ECO:0000313" key="5">
    <source>
        <dbReference type="Proteomes" id="UP001165079"/>
    </source>
</evidence>
<dbReference type="PANTHER" id="PTHR43615:SF1">
    <property type="entry name" value="PPDK_N DOMAIN-CONTAINING PROTEIN"/>
    <property type="match status" value="1"/>
</dbReference>
<dbReference type="InterPro" id="IPR051549">
    <property type="entry name" value="PEP_Utilizing_Enz"/>
</dbReference>
<dbReference type="Pfam" id="PF00391">
    <property type="entry name" value="PEP-utilizers"/>
    <property type="match status" value="1"/>
</dbReference>
<dbReference type="InterPro" id="IPR008279">
    <property type="entry name" value="PEP-util_enz_mobile_dom"/>
</dbReference>
<reference evidence="4" key="1">
    <citation type="submission" date="2023-03" db="EMBL/GenBank/DDBJ databases">
        <title>Actinorhabdospora filicis NBRC 111898.</title>
        <authorList>
            <person name="Ichikawa N."/>
            <person name="Sato H."/>
            <person name="Tonouchi N."/>
        </authorList>
    </citation>
    <scope>NUCLEOTIDE SEQUENCE</scope>
    <source>
        <strain evidence="4">NBRC 111898</strain>
    </source>
</reference>
<gene>
    <name evidence="4" type="ORF">Afil01_33760</name>
</gene>
<dbReference type="Gene3D" id="3.30.470.20">
    <property type="entry name" value="ATP-grasp fold, B domain"/>
    <property type="match status" value="1"/>
</dbReference>
<feature type="domain" description="PEP-utilising enzyme mobile" evidence="2">
    <location>
        <begin position="774"/>
        <end position="844"/>
    </location>
</feature>
<organism evidence="4 5">
    <name type="scientific">Actinorhabdospora filicis</name>
    <dbReference type="NCBI Taxonomy" id="1785913"/>
    <lineage>
        <taxon>Bacteria</taxon>
        <taxon>Bacillati</taxon>
        <taxon>Actinomycetota</taxon>
        <taxon>Actinomycetes</taxon>
        <taxon>Micromonosporales</taxon>
        <taxon>Micromonosporaceae</taxon>
        <taxon>Actinorhabdospora</taxon>
    </lineage>
</organism>
<evidence type="ECO:0000256" key="1">
    <source>
        <dbReference type="SAM" id="MobiDB-lite"/>
    </source>
</evidence>
<proteinExistence type="predicted"/>
<dbReference type="RefSeq" id="WP_285663719.1">
    <property type="nucleotide sequence ID" value="NZ_BSTX01000002.1"/>
</dbReference>
<dbReference type="Pfam" id="PF01326">
    <property type="entry name" value="PPDK_N"/>
    <property type="match status" value="1"/>
</dbReference>
<feature type="region of interest" description="Disordered" evidence="1">
    <location>
        <begin position="729"/>
        <end position="753"/>
    </location>
</feature>
<dbReference type="InterPro" id="IPR036637">
    <property type="entry name" value="Phosphohistidine_dom_sf"/>
</dbReference>
<dbReference type="Proteomes" id="UP001165079">
    <property type="component" value="Unassembled WGS sequence"/>
</dbReference>
<dbReference type="GO" id="GO:0005524">
    <property type="term" value="F:ATP binding"/>
    <property type="evidence" value="ECO:0007669"/>
    <property type="project" value="InterPro"/>
</dbReference>
<dbReference type="Gene3D" id="3.50.30.10">
    <property type="entry name" value="Phosphohistidine domain"/>
    <property type="match status" value="1"/>
</dbReference>
<dbReference type="PANTHER" id="PTHR43615">
    <property type="entry name" value="PHOSPHOENOLPYRUVATE SYNTHASE-RELATED"/>
    <property type="match status" value="1"/>
</dbReference>
<sequence length="859" mass="89528">MPDPLVLPFTGIEPGLHRLVGGKAANLGVLTRAGLPVPPGVCVTTAAYTLVVGDRLDALLAEHPDDLAARARAIVAAAPVPGDIAEAIRATADGPVAVRSSATAEDLPTASFAGQQDTYLNVIGPEAVLDAVRRCWASLWTDRAVAYREANDVGHHSVRLAVVVQRMVESRVAGVMFTADPVTGRRGQIVIDAAPGLGESVVSGAVNPDHFVISPGGRIIERRLGDKATVIRSLPGGGTETVASATDGACLDDAEIAALAALGRATEDHYGSPQDTEWAIDGDGTPWLTQARPITTLYPLPDNMRPGTRAFLNVNVAQGVLRPFTPMGVAAMRVVTAGAARLFGFSFPRRGGAPAFGVSAGRIMADATAALRNPIGRRILPRMLDVMEARSAAAFRVVLADPAFAVIGGSGRRTAARVARAALRTGVPWRVLGAIARPARARERAHADHRALLQRLPAPAGSSPQERLAHAEAALSGMFAGVVPHVIPAAGAGFAMFGLAAKLLGGRARPGELPVVLRALPHNITTEMDLELWRVAASLRQDAASAAWLTGRNGPMPPALATALAGFLAVYGDRAIAEIDLGMPRWSDDPAHILGVLANYLRLDAGAHSPDAVFARGEREATAMITELSGRCGPVRGRLVRFALGRTRELAGLREYPKFWFVTVLAAARREIAAIGAGLAAQGRIDAPGDVFFLDPGLLESDVDLRAVVAERREDYARELRRRRLPRVLLSDGTEPEPPHEPAPDGSLAGTPASAGVVTGRARVVLDPVGAHLEPGEILVAPSTDPGWTPLFLTAGALVMEMGGANSHGAVVAREYGIPAVVGVRDATESITTGQVLTVDGGAGTVVIAETAPEAGARA</sequence>
<name>A0A9W6SKA0_9ACTN</name>
<dbReference type="InterPro" id="IPR013815">
    <property type="entry name" value="ATP_grasp_subdomain_1"/>
</dbReference>
<accession>A0A9W6SKA0</accession>
<keyword evidence="5" id="KW-1185">Reference proteome</keyword>
<evidence type="ECO:0000259" key="3">
    <source>
        <dbReference type="Pfam" id="PF01326"/>
    </source>
</evidence>
<dbReference type="Gene3D" id="3.30.1490.20">
    <property type="entry name" value="ATP-grasp fold, A domain"/>
    <property type="match status" value="1"/>
</dbReference>